<sequence>MESLAQRGQDFQTFEAIQFQFSGVCVAEPQIRRYQINHRKQIVIKHFFFPWEHAYSDSDVREKAEVESYLPASTIRSYLLATAEYNGNCKLIINKY</sequence>
<protein>
    <submittedName>
        <fullName evidence="1">Uncharacterized protein</fullName>
    </submittedName>
</protein>
<evidence type="ECO:0000313" key="1">
    <source>
        <dbReference type="EMBL" id="ESW36696.1"/>
    </source>
</evidence>
<dbReference type="Proteomes" id="UP000018511">
    <property type="component" value="Unassembled WGS sequence"/>
</dbReference>
<evidence type="ECO:0000313" key="2">
    <source>
        <dbReference type="Proteomes" id="UP000018511"/>
    </source>
</evidence>
<reference evidence="1 2" key="1">
    <citation type="submission" date="2013-10" db="EMBL/GenBank/DDBJ databases">
        <title>Whole Genome Shotgun Sequence of Pseudomonas taiwanensis SJ9.</title>
        <authorList>
            <person name="Hong S.-J."/>
            <person name="Shin J.-H."/>
        </authorList>
    </citation>
    <scope>NUCLEOTIDE SEQUENCE [LARGE SCALE GENOMIC DNA]</scope>
    <source>
        <strain evidence="1 2">SJ9</strain>
    </source>
</reference>
<organism evidence="1 2">
    <name type="scientific">Pseudomonas taiwanensis SJ9</name>
    <dbReference type="NCBI Taxonomy" id="1388762"/>
    <lineage>
        <taxon>Bacteria</taxon>
        <taxon>Pseudomonadati</taxon>
        <taxon>Pseudomonadota</taxon>
        <taxon>Gammaproteobacteria</taxon>
        <taxon>Pseudomonadales</taxon>
        <taxon>Pseudomonadaceae</taxon>
        <taxon>Pseudomonas</taxon>
    </lineage>
</organism>
<dbReference type="AlphaFoldDB" id="V7D615"/>
<comment type="caution">
    <text evidence="1">The sequence shown here is derived from an EMBL/GenBank/DDBJ whole genome shotgun (WGS) entry which is preliminary data.</text>
</comment>
<proteinExistence type="predicted"/>
<accession>V7D615</accession>
<gene>
    <name evidence="1" type="ORF">O164_28315</name>
</gene>
<dbReference type="EMBL" id="AXUP01000512">
    <property type="protein sequence ID" value="ESW36696.1"/>
    <property type="molecule type" value="Genomic_DNA"/>
</dbReference>
<name>V7D615_9PSED</name>